<dbReference type="SUPFAM" id="SSF53474">
    <property type="entry name" value="alpha/beta-Hydrolases"/>
    <property type="match status" value="1"/>
</dbReference>
<dbReference type="PANTHER" id="PTHR46331">
    <property type="entry name" value="VALACYCLOVIR HYDROLASE"/>
    <property type="match status" value="1"/>
</dbReference>
<dbReference type="AlphaFoldDB" id="A0A267GH66"/>
<dbReference type="Proteomes" id="UP000215902">
    <property type="component" value="Unassembled WGS sequence"/>
</dbReference>
<evidence type="ECO:0000313" key="3">
    <source>
        <dbReference type="Proteomes" id="UP000215902"/>
    </source>
</evidence>
<proteinExistence type="predicted"/>
<sequence>MLLRAAAPIAIQLRRHLTCTVLGRPIYYEQVGTGPRRVLLLPGALGSCATDFQPQLKGLNRDKYTVVCWDPPGYGHSRPPERDWSEKGGEFLHSDAEHALSLMKQLGLAPFAAVGWSDGGNTAMLTTLLGGPSTVDRLVLFGCNSYVSPEDVKRTEAIRDLSKWSDRMRGPFEAVYGPDRFRSLWEEWCKAYLGYPNGGDICSQRLAEIRVPTLVVHGAGDPVVDPVHHKFLHSNIAGSRLVVWQDAKHNLHLRHPDRFNKLLEEFLDE</sequence>
<feature type="domain" description="AB hydrolase-1" evidence="1">
    <location>
        <begin position="38"/>
        <end position="261"/>
    </location>
</feature>
<dbReference type="GO" id="GO:0017171">
    <property type="term" value="F:serine hydrolase activity"/>
    <property type="evidence" value="ECO:0007669"/>
    <property type="project" value="TreeGrafter"/>
</dbReference>
<dbReference type="InterPro" id="IPR029058">
    <property type="entry name" value="AB_hydrolase_fold"/>
</dbReference>
<reference evidence="2 3" key="1">
    <citation type="submission" date="2017-06" db="EMBL/GenBank/DDBJ databases">
        <title>A platform for efficient transgenesis in Macrostomum lignano, a flatworm model organism for stem cell research.</title>
        <authorList>
            <person name="Berezikov E."/>
        </authorList>
    </citation>
    <scope>NUCLEOTIDE SEQUENCE [LARGE SCALE GENOMIC DNA]</scope>
    <source>
        <strain evidence="2">DV1</strain>
        <tissue evidence="2">Whole organism</tissue>
    </source>
</reference>
<gene>
    <name evidence="2" type="ORF">BOX15_Mlig007251g1</name>
</gene>
<dbReference type="EMBL" id="NIVC01000330">
    <property type="protein sequence ID" value="PAA85381.1"/>
    <property type="molecule type" value="Genomic_DNA"/>
</dbReference>
<comment type="caution">
    <text evidence="2">The sequence shown here is derived from an EMBL/GenBank/DDBJ whole genome shotgun (WGS) entry which is preliminary data.</text>
</comment>
<protein>
    <recommendedName>
        <fullName evidence="1">AB hydrolase-1 domain-containing protein</fullName>
    </recommendedName>
</protein>
<evidence type="ECO:0000313" key="2">
    <source>
        <dbReference type="EMBL" id="PAA85381.1"/>
    </source>
</evidence>
<accession>A0A267GH66</accession>
<organism evidence="2 3">
    <name type="scientific">Macrostomum lignano</name>
    <dbReference type="NCBI Taxonomy" id="282301"/>
    <lineage>
        <taxon>Eukaryota</taxon>
        <taxon>Metazoa</taxon>
        <taxon>Spiralia</taxon>
        <taxon>Lophotrochozoa</taxon>
        <taxon>Platyhelminthes</taxon>
        <taxon>Rhabditophora</taxon>
        <taxon>Macrostomorpha</taxon>
        <taxon>Macrostomida</taxon>
        <taxon>Macrostomidae</taxon>
        <taxon>Macrostomum</taxon>
    </lineage>
</organism>
<dbReference type="PANTHER" id="PTHR46331:SF2">
    <property type="entry name" value="VALACYCLOVIR HYDROLASE"/>
    <property type="match status" value="1"/>
</dbReference>
<dbReference type="Pfam" id="PF12697">
    <property type="entry name" value="Abhydrolase_6"/>
    <property type="match status" value="1"/>
</dbReference>
<dbReference type="STRING" id="282301.A0A267GH66"/>
<name>A0A267GH66_9PLAT</name>
<evidence type="ECO:0000259" key="1">
    <source>
        <dbReference type="Pfam" id="PF12697"/>
    </source>
</evidence>
<dbReference type="OrthoDB" id="10028263at2759"/>
<dbReference type="InterPro" id="IPR000073">
    <property type="entry name" value="AB_hydrolase_1"/>
</dbReference>
<keyword evidence="3" id="KW-1185">Reference proteome</keyword>
<dbReference type="Gene3D" id="3.40.50.1820">
    <property type="entry name" value="alpha/beta hydrolase"/>
    <property type="match status" value="1"/>
</dbReference>